<evidence type="ECO:0000313" key="2">
    <source>
        <dbReference type="Proteomes" id="UP000293925"/>
    </source>
</evidence>
<dbReference type="RefSeq" id="WP_131527574.1">
    <property type="nucleotide sequence ID" value="NZ_SJSO01000003.1"/>
</dbReference>
<organism evidence="1 2">
    <name type="scientific">Pedobacter psychrodurus</name>
    <dbReference type="NCBI Taxonomy" id="2530456"/>
    <lineage>
        <taxon>Bacteria</taxon>
        <taxon>Pseudomonadati</taxon>
        <taxon>Bacteroidota</taxon>
        <taxon>Sphingobacteriia</taxon>
        <taxon>Sphingobacteriales</taxon>
        <taxon>Sphingobacteriaceae</taxon>
        <taxon>Pedobacter</taxon>
    </lineage>
</organism>
<sequence length="130" mass="15157">MNNTFAYIILQYCHSILTREAINVGILFKFSNENGVRFYLKEKHKLDLIYQEFDKTAFDLALGNISQGIIDYNQEIKESEVKLDQNFTEVIRNKLKWQDSLLQFSDPFISVAIDSNESTMSCYIKLLLSN</sequence>
<dbReference type="Pfam" id="PF11236">
    <property type="entry name" value="DUF3037"/>
    <property type="match status" value="1"/>
</dbReference>
<reference evidence="1 2" key="1">
    <citation type="submission" date="2019-02" db="EMBL/GenBank/DDBJ databases">
        <title>Pedobacter sp. RP-3-21 sp. nov., isolated from Arctic soil.</title>
        <authorList>
            <person name="Dahal R.H."/>
        </authorList>
    </citation>
    <scope>NUCLEOTIDE SEQUENCE [LARGE SCALE GENOMIC DNA]</scope>
    <source>
        <strain evidence="1 2">RP-3-21</strain>
    </source>
</reference>
<dbReference type="InterPro" id="IPR021398">
    <property type="entry name" value="DUF3037"/>
</dbReference>
<keyword evidence="2" id="KW-1185">Reference proteome</keyword>
<dbReference type="OrthoDB" id="8199584at2"/>
<name>A0A4R0PZA5_9SPHI</name>
<proteinExistence type="predicted"/>
<dbReference type="Proteomes" id="UP000293925">
    <property type="component" value="Unassembled WGS sequence"/>
</dbReference>
<evidence type="ECO:0000313" key="1">
    <source>
        <dbReference type="EMBL" id="TCD28582.1"/>
    </source>
</evidence>
<comment type="caution">
    <text evidence="1">The sequence shown here is derived from an EMBL/GenBank/DDBJ whole genome shotgun (WGS) entry which is preliminary data.</text>
</comment>
<accession>A0A4R0PZA5</accession>
<gene>
    <name evidence="1" type="ORF">EZ456_04110</name>
</gene>
<protein>
    <submittedName>
        <fullName evidence="1">DUF3037 domain-containing protein</fullName>
    </submittedName>
</protein>
<dbReference type="EMBL" id="SJSO01000003">
    <property type="protein sequence ID" value="TCD28582.1"/>
    <property type="molecule type" value="Genomic_DNA"/>
</dbReference>
<dbReference type="AlphaFoldDB" id="A0A4R0PZA5"/>